<accession>A0A7L5E263</accession>
<dbReference type="GO" id="GO:0005524">
    <property type="term" value="F:ATP binding"/>
    <property type="evidence" value="ECO:0007669"/>
    <property type="project" value="UniProtKB-KW"/>
</dbReference>
<dbReference type="Pfam" id="PF00271">
    <property type="entry name" value="Helicase_C"/>
    <property type="match status" value="1"/>
</dbReference>
<dbReference type="GO" id="GO:0004386">
    <property type="term" value="F:helicase activity"/>
    <property type="evidence" value="ECO:0007669"/>
    <property type="project" value="UniProtKB-KW"/>
</dbReference>
<keyword evidence="5" id="KW-0378">Hydrolase</keyword>
<evidence type="ECO:0000256" key="1">
    <source>
        <dbReference type="ARBA" id="ARBA00022741"/>
    </source>
</evidence>
<dbReference type="InterPro" id="IPR052511">
    <property type="entry name" value="ATP-dep_Helicase"/>
</dbReference>
<dbReference type="InterPro" id="IPR027417">
    <property type="entry name" value="P-loop_NTPase"/>
</dbReference>
<dbReference type="PANTHER" id="PTHR47962:SF5">
    <property type="entry name" value="ATP-DEPENDENT HELICASE LHR-RELATED"/>
    <property type="match status" value="1"/>
</dbReference>
<dbReference type="SMART" id="SM00490">
    <property type="entry name" value="HELICc"/>
    <property type="match status" value="1"/>
</dbReference>
<dbReference type="Proteomes" id="UP000503278">
    <property type="component" value="Chromosome"/>
</dbReference>
<dbReference type="SUPFAM" id="SSF52540">
    <property type="entry name" value="P-loop containing nucleoside triphosphate hydrolases"/>
    <property type="match status" value="1"/>
</dbReference>
<dbReference type="InterPro" id="IPR001650">
    <property type="entry name" value="Helicase_C-like"/>
</dbReference>
<name>A0A7L5E263_9SPHI</name>
<dbReference type="AlphaFoldDB" id="A0A7L5E263"/>
<keyword evidence="1" id="KW-0547">Nucleotide-binding</keyword>
<dbReference type="PANTHER" id="PTHR47962">
    <property type="entry name" value="ATP-DEPENDENT HELICASE LHR-RELATED-RELATED"/>
    <property type="match status" value="1"/>
</dbReference>
<dbReference type="PROSITE" id="PS51192">
    <property type="entry name" value="HELICASE_ATP_BIND_1"/>
    <property type="match status" value="1"/>
</dbReference>
<reference evidence="5 6" key="1">
    <citation type="submission" date="2020-04" db="EMBL/GenBank/DDBJ databases">
        <title>Genome sequencing of novel species.</title>
        <authorList>
            <person name="Heo J."/>
            <person name="Kim S.-J."/>
            <person name="Kim J.-S."/>
            <person name="Hong S.-B."/>
            <person name="Kwon S.-W."/>
        </authorList>
    </citation>
    <scope>NUCLEOTIDE SEQUENCE [LARGE SCALE GENOMIC DNA]</scope>
    <source>
        <strain evidence="5 6">F39-2</strain>
    </source>
</reference>
<feature type="domain" description="Helicase C-terminal" evidence="4">
    <location>
        <begin position="235"/>
        <end position="390"/>
    </location>
</feature>
<keyword evidence="6" id="KW-1185">Reference proteome</keyword>
<dbReference type="RefSeq" id="WP_169606711.1">
    <property type="nucleotide sequence ID" value="NZ_CP051682.1"/>
</dbReference>
<evidence type="ECO:0000313" key="5">
    <source>
        <dbReference type="EMBL" id="QJD95704.1"/>
    </source>
</evidence>
<dbReference type="InterPro" id="IPR014001">
    <property type="entry name" value="Helicase_ATP-bd"/>
</dbReference>
<evidence type="ECO:0000313" key="6">
    <source>
        <dbReference type="Proteomes" id="UP000503278"/>
    </source>
</evidence>
<evidence type="ECO:0000259" key="3">
    <source>
        <dbReference type="PROSITE" id="PS51192"/>
    </source>
</evidence>
<protein>
    <submittedName>
        <fullName evidence="5">DEAD/DEAH box helicase</fullName>
    </submittedName>
</protein>
<dbReference type="SMART" id="SM00487">
    <property type="entry name" value="DEXDc"/>
    <property type="match status" value="1"/>
</dbReference>
<evidence type="ECO:0000259" key="4">
    <source>
        <dbReference type="PROSITE" id="PS51194"/>
    </source>
</evidence>
<dbReference type="EMBL" id="CP051682">
    <property type="protein sequence ID" value="QJD95704.1"/>
    <property type="molecule type" value="Genomic_DNA"/>
</dbReference>
<proteinExistence type="predicted"/>
<dbReference type="GO" id="GO:0016887">
    <property type="term" value="F:ATP hydrolysis activity"/>
    <property type="evidence" value="ECO:0007669"/>
    <property type="project" value="TreeGrafter"/>
</dbReference>
<dbReference type="PROSITE" id="PS51194">
    <property type="entry name" value="HELICASE_CTER"/>
    <property type="match status" value="1"/>
</dbReference>
<keyword evidence="2" id="KW-0067">ATP-binding</keyword>
<gene>
    <name evidence="5" type="ORF">HH214_07380</name>
</gene>
<sequence>MYELLSEPIRRYIRDKRWEALRPIQEAAIKYILSTEKNYILASRTASGKTEAAFLPVLSKVNFRETGVRVLYISPLIALINDQFKRVEELCAYLDVPVTKWHGEANRTLKEKLIKSPSGVVLITPESLEAMFVNAPQHIAHLFGNLEFVIIDEIHAFAGTDRGLQLRAILSRLKFDMKRPFRVVGLSATIGDFQQVKQLTADMENTTVLRDIRAKEMSATFKFFEMDGADLPQELIDDVYMETRQQQVLAFPNSRGRAEELAVRLKKVADRQNGHPYYFSHHSSVNRELREYIEHFVKENRRYPFLIACTSTLELGIDIGSVDRVLQIDAPHSIASLVQRTGRSGRTEGVQSNLLCYATGPWSLLQSLACLQLYREEFIEPAVDSRFAYDILLHQLLSTIKQLAGCTLPALMQRLKAIEVFDDIDEQTRLQIMQFLIDTDMLERLGQELIIGVEGERVVNSKDFYSVFKSEPNYRVVHQDKTIGEIPLLSIIAVDENILLAAKIWKVLDIDQKAKKISVQPTKDGRKPKFFGSGGDLHSRVREKMLELLLQEQTVTELDEAAMEALRQLRDDFSHYQIEDLQYDRPVLIKDGSVTWYSFQGSKINRTLHFLFRLVGTEIDYDDSSSSFVIRGGLAELERLISKAITEVSNIDAHLATCLGQQPDLIDFSKWGIYLPFPLRCTLLKLKYYDFTNALQFLKNQRLVTLQK</sequence>
<evidence type="ECO:0000256" key="2">
    <source>
        <dbReference type="ARBA" id="ARBA00022840"/>
    </source>
</evidence>
<dbReference type="GO" id="GO:0003677">
    <property type="term" value="F:DNA binding"/>
    <property type="evidence" value="ECO:0007669"/>
    <property type="project" value="TreeGrafter"/>
</dbReference>
<dbReference type="Gene3D" id="3.40.50.300">
    <property type="entry name" value="P-loop containing nucleotide triphosphate hydrolases"/>
    <property type="match status" value="2"/>
</dbReference>
<dbReference type="KEGG" id="mrob:HH214_07380"/>
<keyword evidence="5" id="KW-0347">Helicase</keyword>
<dbReference type="Pfam" id="PF00270">
    <property type="entry name" value="DEAD"/>
    <property type="match status" value="1"/>
</dbReference>
<dbReference type="InterPro" id="IPR011545">
    <property type="entry name" value="DEAD/DEAH_box_helicase_dom"/>
</dbReference>
<organism evidence="5 6">
    <name type="scientific">Mucilaginibacter robiniae</name>
    <dbReference type="NCBI Taxonomy" id="2728022"/>
    <lineage>
        <taxon>Bacteria</taxon>
        <taxon>Pseudomonadati</taxon>
        <taxon>Bacteroidota</taxon>
        <taxon>Sphingobacteriia</taxon>
        <taxon>Sphingobacteriales</taxon>
        <taxon>Sphingobacteriaceae</taxon>
        <taxon>Mucilaginibacter</taxon>
    </lineage>
</organism>
<feature type="domain" description="Helicase ATP-binding" evidence="3">
    <location>
        <begin position="30"/>
        <end position="208"/>
    </location>
</feature>